<dbReference type="Proteomes" id="UP000656319">
    <property type="component" value="Unassembled WGS sequence"/>
</dbReference>
<accession>A0ABM8P9Z4</accession>
<dbReference type="InterPro" id="IPR001789">
    <property type="entry name" value="Sig_transdc_resp-reg_receiver"/>
</dbReference>
<dbReference type="SUPFAM" id="SSF52172">
    <property type="entry name" value="CheY-like"/>
    <property type="match status" value="1"/>
</dbReference>
<organism evidence="3 4">
    <name type="scientific">Paraburkholderia hiiakae</name>
    <dbReference type="NCBI Taxonomy" id="1081782"/>
    <lineage>
        <taxon>Bacteria</taxon>
        <taxon>Pseudomonadati</taxon>
        <taxon>Pseudomonadota</taxon>
        <taxon>Betaproteobacteria</taxon>
        <taxon>Burkholderiales</taxon>
        <taxon>Burkholderiaceae</taxon>
        <taxon>Paraburkholderia</taxon>
    </lineage>
</organism>
<evidence type="ECO:0000256" key="1">
    <source>
        <dbReference type="PROSITE-ProRule" id="PRU00169"/>
    </source>
</evidence>
<comment type="caution">
    <text evidence="1">Lacks conserved residue(s) required for the propagation of feature annotation.</text>
</comment>
<evidence type="ECO:0000313" key="3">
    <source>
        <dbReference type="EMBL" id="CAD6560268.1"/>
    </source>
</evidence>
<sequence>MLVVGDEHVVRDSLVRLLAAWGALVDAVESAAEALELAGAPMARMPVRSALRHCEDGFDSR</sequence>
<dbReference type="Gene3D" id="3.40.50.2300">
    <property type="match status" value="1"/>
</dbReference>
<name>A0ABM8P9Z4_9BURK</name>
<dbReference type="InterPro" id="IPR011006">
    <property type="entry name" value="CheY-like_superfamily"/>
</dbReference>
<evidence type="ECO:0000259" key="2">
    <source>
        <dbReference type="PROSITE" id="PS50110"/>
    </source>
</evidence>
<comment type="caution">
    <text evidence="3">The sequence shown here is derived from an EMBL/GenBank/DDBJ whole genome shotgun (WGS) entry which is preliminary data.</text>
</comment>
<gene>
    <name evidence="3" type="ORF">LMG27952_07086</name>
</gene>
<dbReference type="PROSITE" id="PS50110">
    <property type="entry name" value="RESPONSE_REGULATORY"/>
    <property type="match status" value="1"/>
</dbReference>
<reference evidence="3 4" key="1">
    <citation type="submission" date="2020-10" db="EMBL/GenBank/DDBJ databases">
        <authorList>
            <person name="Peeters C."/>
        </authorList>
    </citation>
    <scope>NUCLEOTIDE SEQUENCE [LARGE SCALE GENOMIC DNA]</scope>
    <source>
        <strain evidence="3 4">LMG 27952</strain>
    </source>
</reference>
<keyword evidence="4" id="KW-1185">Reference proteome</keyword>
<feature type="domain" description="Response regulatory" evidence="2">
    <location>
        <begin position="1"/>
        <end position="61"/>
    </location>
</feature>
<protein>
    <recommendedName>
        <fullName evidence="2">Response regulatory domain-containing protein</fullName>
    </recommendedName>
</protein>
<dbReference type="RefSeq" id="WP_201700515.1">
    <property type="nucleotide sequence ID" value="NZ_CAJHCQ010000029.1"/>
</dbReference>
<evidence type="ECO:0000313" key="4">
    <source>
        <dbReference type="Proteomes" id="UP000656319"/>
    </source>
</evidence>
<dbReference type="EMBL" id="CAJHCQ010000029">
    <property type="protein sequence ID" value="CAD6560268.1"/>
    <property type="molecule type" value="Genomic_DNA"/>
</dbReference>
<proteinExistence type="predicted"/>